<dbReference type="PROSITE" id="PS50894">
    <property type="entry name" value="HPT"/>
    <property type="match status" value="1"/>
</dbReference>
<reference evidence="21 22" key="1">
    <citation type="submission" date="2015-12" db="EMBL/GenBank/DDBJ databases">
        <title>Complete genome sequence of Pseudoalteromonas rubra SCSIO 6842, harboring a conjugative plasmid.</title>
        <authorList>
            <person name="Li B."/>
            <person name="Wang X."/>
        </authorList>
    </citation>
    <scope>NUCLEOTIDE SEQUENCE [LARGE SCALE GENOMIC DNA]</scope>
    <source>
        <strain evidence="21 22">SCSIO 6842</strain>
    </source>
</reference>
<evidence type="ECO:0000256" key="4">
    <source>
        <dbReference type="ARBA" id="ARBA00022553"/>
    </source>
</evidence>
<evidence type="ECO:0000256" key="12">
    <source>
        <dbReference type="PROSITE-ProRule" id="PRU00110"/>
    </source>
</evidence>
<dbReference type="InterPro" id="IPR011006">
    <property type="entry name" value="CheY-like_superfamily"/>
</dbReference>
<dbReference type="InterPro" id="IPR008207">
    <property type="entry name" value="Sig_transdc_His_kin_Hpt_dom"/>
</dbReference>
<evidence type="ECO:0000256" key="3">
    <source>
        <dbReference type="ARBA" id="ARBA00012438"/>
    </source>
</evidence>
<evidence type="ECO:0000313" key="22">
    <source>
        <dbReference type="Proteomes" id="UP000069015"/>
    </source>
</evidence>
<evidence type="ECO:0000259" key="18">
    <source>
        <dbReference type="PROSITE" id="PS50113"/>
    </source>
</evidence>
<feature type="transmembrane region" description="Helical" evidence="14">
    <location>
        <begin position="183"/>
        <end position="203"/>
    </location>
</feature>
<protein>
    <recommendedName>
        <fullName evidence="11">Sensor protein FixL</fullName>
        <ecNumber evidence="3">2.7.13.3</ecNumber>
    </recommendedName>
</protein>
<dbReference type="CDD" id="cd00088">
    <property type="entry name" value="HPT"/>
    <property type="match status" value="1"/>
</dbReference>
<dbReference type="EMBL" id="CP013611">
    <property type="protein sequence ID" value="ALU44651.1"/>
    <property type="molecule type" value="Genomic_DNA"/>
</dbReference>
<feature type="domain" description="Histidine kinase" evidence="15">
    <location>
        <begin position="548"/>
        <end position="770"/>
    </location>
</feature>
<dbReference type="FunFam" id="3.30.565.10:FF:000010">
    <property type="entry name" value="Sensor histidine kinase RcsC"/>
    <property type="match status" value="1"/>
</dbReference>
<dbReference type="InterPro" id="IPR003660">
    <property type="entry name" value="HAMP_dom"/>
</dbReference>
<evidence type="ECO:0000256" key="6">
    <source>
        <dbReference type="ARBA" id="ARBA00022741"/>
    </source>
</evidence>
<feature type="domain" description="HAMP" evidence="19">
    <location>
        <begin position="205"/>
        <end position="257"/>
    </location>
</feature>
<evidence type="ECO:0000259" key="20">
    <source>
        <dbReference type="PROSITE" id="PS50894"/>
    </source>
</evidence>
<dbReference type="InterPro" id="IPR036890">
    <property type="entry name" value="HATPase_C_sf"/>
</dbReference>
<dbReference type="EC" id="2.7.13.3" evidence="3"/>
<dbReference type="Pfam" id="PF01627">
    <property type="entry name" value="Hpt"/>
    <property type="match status" value="1"/>
</dbReference>
<dbReference type="PRINTS" id="PR00344">
    <property type="entry name" value="BCTRLSENSOR"/>
</dbReference>
<feature type="domain" description="HPt" evidence="20">
    <location>
        <begin position="965"/>
        <end position="1057"/>
    </location>
</feature>
<gene>
    <name evidence="21" type="ORF">AT705_17910</name>
</gene>
<feature type="domain" description="Response regulatory" evidence="16">
    <location>
        <begin position="798"/>
        <end position="914"/>
    </location>
</feature>
<keyword evidence="4 13" id="KW-0597">Phosphoprotein</keyword>
<sequence length="1063" mass="117285">MRRPGVPTSLAFWVPVGILVLCFAVLSLSTMVIYTGSRDAAQSSHKSHANYLLLTLKRHVEVNLSSNKSEEIRHDLSIIGTVPEVANIAVTDETGQILFSNHFADIGKSLQDVASHHTKQALKTAMSSHMPSMVLSTDHNTLEALQSFALPSGTELRSSRLGLIYLNYDLALSEKMLWRKIRFNLALMWVGCGGLILVVIVLLRKGVIAPLGELARQATLLADGTYTRQSVRYGFKEIATLTETFNWASNAISEHIAQLDKNKCELESRVKLRTAELQSANLNYEQAQKMARLGRWELELESGLVHLSQEAYDIIGASPAQPVTLSTLFGHTDVVSEPALLAIFDKQQQHHDFNYELQSGDTCRFIRLVAERCEDSNTGHYKMVGIVQDISEQMHKELSLIENQAMTRAIIDTAADAIIVINTQGEVQEFSPAAVEMFGYAPDEVQGKNLRMLMPEPYRSSHDQYMQNYFDTGVKKVIDNKREVTARNKSGRCFPIDLAVAETKVGEANYFTAIIRDITERKEAEKKLLEAMQAAQSATRAKSEFLANMSHEIRTPMHAITGLTHLALKMDAPPKMHNYLKKIRYAADNLLVLLNDILDISKIEAGKLSVESVPFRLQTLIEHVCGLIAARTDEKQLSFAVRQDPKLPEVLIGDTLRLSQVLLNLLSNAIKFTPHSGSITLELTAKASTESNVQILFTVSDTGIGISSSQLQTLFAPFTQADASTTRQYGGTGLGLAISKNLVKLMGGRVWCESSEGRGAHFFVEITFPLGEIAAEPGVQIGAKIEQGAVSAVLEGATVLLVEDNDINREIAQEILTDAGMRVCTAEHGEEALEQIRESAVDLILMDCQMPVMDGYTATREIRKISAYRQVPIIALTANVMHHDLQEIKACGMDDHIAKPINVELAYQKIYQWLCRQSQPSMPEVSVVMEPVQPYSAIPEPVPSHDSADSDLLDMAQGLKHVNGNTDFYRKMSDKFIVAQSSFCERLEQSLQDKDFEAAARMAHTLKGQAGYLGLLRCAELAAQLEQAITQQTPQQASLLQALEATLARSCQALKAALAESGV</sequence>
<evidence type="ECO:0000259" key="15">
    <source>
        <dbReference type="PROSITE" id="PS50109"/>
    </source>
</evidence>
<dbReference type="InterPro" id="IPR000700">
    <property type="entry name" value="PAS-assoc_C"/>
</dbReference>
<comment type="catalytic activity">
    <reaction evidence="1">
        <text>ATP + protein L-histidine = ADP + protein N-phospho-L-histidine.</text>
        <dbReference type="EC" id="2.7.13.3"/>
    </reaction>
</comment>
<dbReference type="SMART" id="SM00448">
    <property type="entry name" value="REC"/>
    <property type="match status" value="1"/>
</dbReference>
<dbReference type="InterPro" id="IPR035965">
    <property type="entry name" value="PAS-like_dom_sf"/>
</dbReference>
<dbReference type="GO" id="GO:0005886">
    <property type="term" value="C:plasma membrane"/>
    <property type="evidence" value="ECO:0007669"/>
    <property type="project" value="UniProtKB-SubCell"/>
</dbReference>
<dbReference type="PANTHER" id="PTHR45339">
    <property type="entry name" value="HYBRID SIGNAL TRANSDUCTION HISTIDINE KINASE J"/>
    <property type="match status" value="1"/>
</dbReference>
<dbReference type="InterPro" id="IPR000014">
    <property type="entry name" value="PAS"/>
</dbReference>
<dbReference type="InterPro" id="IPR003661">
    <property type="entry name" value="HisK_dim/P_dom"/>
</dbReference>
<dbReference type="Gene3D" id="1.20.120.160">
    <property type="entry name" value="HPT domain"/>
    <property type="match status" value="1"/>
</dbReference>
<dbReference type="CDD" id="cd16922">
    <property type="entry name" value="HATPase_EvgS-ArcB-TorS-like"/>
    <property type="match status" value="1"/>
</dbReference>
<feature type="domain" description="PAC" evidence="18">
    <location>
        <begin position="480"/>
        <end position="530"/>
    </location>
</feature>
<dbReference type="InterPro" id="IPR001789">
    <property type="entry name" value="Sig_transdc_resp-reg_receiver"/>
</dbReference>
<feature type="transmembrane region" description="Helical" evidence="14">
    <location>
        <begin position="12"/>
        <end position="34"/>
    </location>
</feature>
<evidence type="ECO:0000313" key="21">
    <source>
        <dbReference type="EMBL" id="ALU44651.1"/>
    </source>
</evidence>
<evidence type="ECO:0000256" key="9">
    <source>
        <dbReference type="ARBA" id="ARBA00023012"/>
    </source>
</evidence>
<dbReference type="GO" id="GO:0000155">
    <property type="term" value="F:phosphorelay sensor kinase activity"/>
    <property type="evidence" value="ECO:0007669"/>
    <property type="project" value="InterPro"/>
</dbReference>
<evidence type="ECO:0000256" key="7">
    <source>
        <dbReference type="ARBA" id="ARBA00022777"/>
    </source>
</evidence>
<keyword evidence="14" id="KW-0812">Transmembrane</keyword>
<feature type="domain" description="PAS" evidence="17">
    <location>
        <begin position="403"/>
        <end position="473"/>
    </location>
</feature>
<dbReference type="PROSITE" id="PS50109">
    <property type="entry name" value="HIS_KIN"/>
    <property type="match status" value="1"/>
</dbReference>
<proteinExistence type="predicted"/>
<dbReference type="SUPFAM" id="SSF52172">
    <property type="entry name" value="CheY-like"/>
    <property type="match status" value="1"/>
</dbReference>
<dbReference type="SMART" id="SM00073">
    <property type="entry name" value="HPT"/>
    <property type="match status" value="1"/>
</dbReference>
<evidence type="ECO:0000256" key="2">
    <source>
        <dbReference type="ARBA" id="ARBA00004370"/>
    </source>
</evidence>
<dbReference type="SMART" id="SM00086">
    <property type="entry name" value="PAC"/>
    <property type="match status" value="2"/>
</dbReference>
<dbReference type="NCBIfam" id="TIGR00229">
    <property type="entry name" value="sensory_box"/>
    <property type="match status" value="1"/>
</dbReference>
<comment type="function">
    <text evidence="10">Putative oxygen sensor; modulates the activity of FixJ, a transcriptional activator of nitrogen fixation fixK gene. FixL probably acts as a kinase that phosphorylates FixJ.</text>
</comment>
<dbReference type="PROSITE" id="PS50110">
    <property type="entry name" value="RESPONSE_REGULATORY"/>
    <property type="match status" value="1"/>
</dbReference>
<dbReference type="Gene3D" id="3.30.565.10">
    <property type="entry name" value="Histidine kinase-like ATPase, C-terminal domain"/>
    <property type="match status" value="1"/>
</dbReference>
<dbReference type="SMART" id="SM00388">
    <property type="entry name" value="HisKA"/>
    <property type="match status" value="1"/>
</dbReference>
<dbReference type="CDD" id="cd00082">
    <property type="entry name" value="HisKA"/>
    <property type="match status" value="1"/>
</dbReference>
<evidence type="ECO:0000259" key="17">
    <source>
        <dbReference type="PROSITE" id="PS50112"/>
    </source>
</evidence>
<dbReference type="PANTHER" id="PTHR45339:SF3">
    <property type="entry name" value="HISTIDINE KINASE"/>
    <property type="match status" value="1"/>
</dbReference>
<dbReference type="InterPro" id="IPR036097">
    <property type="entry name" value="HisK_dim/P_sf"/>
</dbReference>
<evidence type="ECO:0000256" key="1">
    <source>
        <dbReference type="ARBA" id="ARBA00000085"/>
    </source>
</evidence>
<evidence type="ECO:0000256" key="10">
    <source>
        <dbReference type="ARBA" id="ARBA00059827"/>
    </source>
</evidence>
<keyword evidence="14" id="KW-1133">Transmembrane helix</keyword>
<dbReference type="InterPro" id="IPR004358">
    <property type="entry name" value="Sig_transdc_His_kin-like_C"/>
</dbReference>
<dbReference type="SUPFAM" id="SSF55785">
    <property type="entry name" value="PYP-like sensor domain (PAS domain)"/>
    <property type="match status" value="1"/>
</dbReference>
<dbReference type="InterPro" id="IPR013767">
    <property type="entry name" value="PAS_fold"/>
</dbReference>
<dbReference type="CDD" id="cd17546">
    <property type="entry name" value="REC_hyHK_CKI1_RcsC-like"/>
    <property type="match status" value="1"/>
</dbReference>
<evidence type="ECO:0000256" key="14">
    <source>
        <dbReference type="SAM" id="Phobius"/>
    </source>
</evidence>
<dbReference type="Gene3D" id="3.30.450.20">
    <property type="entry name" value="PAS domain"/>
    <property type="match status" value="2"/>
</dbReference>
<evidence type="ECO:0000259" key="16">
    <source>
        <dbReference type="PROSITE" id="PS50110"/>
    </source>
</evidence>
<dbReference type="InterPro" id="IPR001610">
    <property type="entry name" value="PAC"/>
</dbReference>
<feature type="modified residue" description="Phosphohistidine" evidence="12">
    <location>
        <position position="1004"/>
    </location>
</feature>
<evidence type="ECO:0000256" key="11">
    <source>
        <dbReference type="ARBA" id="ARBA00070616"/>
    </source>
</evidence>
<evidence type="ECO:0000259" key="19">
    <source>
        <dbReference type="PROSITE" id="PS50885"/>
    </source>
</evidence>
<dbReference type="Pfam" id="PF00989">
    <property type="entry name" value="PAS"/>
    <property type="match status" value="1"/>
</dbReference>
<keyword evidence="5" id="KW-0808">Transferase</keyword>
<dbReference type="Pfam" id="PF00072">
    <property type="entry name" value="Response_reg"/>
    <property type="match status" value="1"/>
</dbReference>
<dbReference type="InterPro" id="IPR005467">
    <property type="entry name" value="His_kinase_dom"/>
</dbReference>
<keyword evidence="7" id="KW-0418">Kinase</keyword>
<dbReference type="SUPFAM" id="SSF55874">
    <property type="entry name" value="ATPase domain of HSP90 chaperone/DNA topoisomerase II/histidine kinase"/>
    <property type="match status" value="1"/>
</dbReference>
<accession>A0A0U3GNS2</accession>
<dbReference type="Pfam" id="PF00512">
    <property type="entry name" value="HisKA"/>
    <property type="match status" value="1"/>
</dbReference>
<keyword evidence="6" id="KW-0547">Nucleotide-binding</keyword>
<dbReference type="PROSITE" id="PS50885">
    <property type="entry name" value="HAMP"/>
    <property type="match status" value="1"/>
</dbReference>
<dbReference type="Gene3D" id="3.40.50.2300">
    <property type="match status" value="1"/>
</dbReference>
<evidence type="ECO:0000256" key="5">
    <source>
        <dbReference type="ARBA" id="ARBA00022679"/>
    </source>
</evidence>
<dbReference type="SMART" id="SM00091">
    <property type="entry name" value="PAS"/>
    <property type="match status" value="1"/>
</dbReference>
<dbReference type="CDD" id="cd00130">
    <property type="entry name" value="PAS"/>
    <property type="match status" value="1"/>
</dbReference>
<keyword evidence="8" id="KW-0067">ATP-binding</keyword>
<dbReference type="GO" id="GO:0006355">
    <property type="term" value="P:regulation of DNA-templated transcription"/>
    <property type="evidence" value="ECO:0007669"/>
    <property type="project" value="InterPro"/>
</dbReference>
<dbReference type="Proteomes" id="UP000069015">
    <property type="component" value="Chromosome 1"/>
</dbReference>
<dbReference type="SUPFAM" id="SSF47384">
    <property type="entry name" value="Homodimeric domain of signal transducing histidine kinase"/>
    <property type="match status" value="1"/>
</dbReference>
<dbReference type="Gene3D" id="6.10.340.10">
    <property type="match status" value="1"/>
</dbReference>
<dbReference type="FunFam" id="3.30.450.20:FF:000060">
    <property type="entry name" value="Sensor protein FixL"/>
    <property type="match status" value="1"/>
</dbReference>
<evidence type="ECO:0000256" key="8">
    <source>
        <dbReference type="ARBA" id="ARBA00022840"/>
    </source>
</evidence>
<keyword evidence="9" id="KW-0902">Two-component regulatory system</keyword>
<dbReference type="InterPro" id="IPR003594">
    <property type="entry name" value="HATPase_dom"/>
</dbReference>
<dbReference type="SUPFAM" id="SSF47226">
    <property type="entry name" value="Histidine-containing phosphotransfer domain, HPT domain"/>
    <property type="match status" value="1"/>
</dbReference>
<name>A0A0U3GNS2_9GAMM</name>
<dbReference type="GO" id="GO:0005524">
    <property type="term" value="F:ATP binding"/>
    <property type="evidence" value="ECO:0007669"/>
    <property type="project" value="UniProtKB-KW"/>
</dbReference>
<keyword evidence="14" id="KW-0472">Membrane</keyword>
<dbReference type="PROSITE" id="PS50112">
    <property type="entry name" value="PAS"/>
    <property type="match status" value="1"/>
</dbReference>
<feature type="modified residue" description="4-aspartylphosphate" evidence="13">
    <location>
        <position position="847"/>
    </location>
</feature>
<dbReference type="KEGG" id="prr:AT705_17910"/>
<comment type="subcellular location">
    <subcellularLocation>
        <location evidence="2">Membrane</location>
    </subcellularLocation>
</comment>
<dbReference type="Pfam" id="PF02518">
    <property type="entry name" value="HATPase_c"/>
    <property type="match status" value="1"/>
</dbReference>
<organism evidence="21 22">
    <name type="scientific">Pseudoalteromonas rubra</name>
    <dbReference type="NCBI Taxonomy" id="43658"/>
    <lineage>
        <taxon>Bacteria</taxon>
        <taxon>Pseudomonadati</taxon>
        <taxon>Pseudomonadota</taxon>
        <taxon>Gammaproteobacteria</taxon>
        <taxon>Alteromonadales</taxon>
        <taxon>Pseudoalteromonadaceae</taxon>
        <taxon>Pseudoalteromonas</taxon>
    </lineage>
</organism>
<evidence type="ECO:0000256" key="13">
    <source>
        <dbReference type="PROSITE-ProRule" id="PRU00169"/>
    </source>
</evidence>
<dbReference type="Gene3D" id="1.10.287.130">
    <property type="match status" value="1"/>
</dbReference>
<dbReference type="AlphaFoldDB" id="A0A0U3GNS2"/>
<dbReference type="PROSITE" id="PS50113">
    <property type="entry name" value="PAC"/>
    <property type="match status" value="1"/>
</dbReference>
<dbReference type="InterPro" id="IPR036641">
    <property type="entry name" value="HPT_dom_sf"/>
</dbReference>
<dbReference type="SMART" id="SM00387">
    <property type="entry name" value="HATPase_c"/>
    <property type="match status" value="1"/>
</dbReference>